<evidence type="ECO:0000256" key="1">
    <source>
        <dbReference type="ARBA" id="ARBA00001971"/>
    </source>
</evidence>
<dbReference type="InterPro" id="IPR021822">
    <property type="entry name" value="DUF3405"/>
</dbReference>
<keyword evidence="4" id="KW-0408">Iron</keyword>
<dbReference type="PRINTS" id="PR00385">
    <property type="entry name" value="P450"/>
</dbReference>
<dbReference type="InterPro" id="IPR017972">
    <property type="entry name" value="Cyt_P450_CS"/>
</dbReference>
<dbReference type="Pfam" id="PF00067">
    <property type="entry name" value="p450"/>
    <property type="match status" value="1"/>
</dbReference>
<organism evidence="6 7">
    <name type="scientific">Monosporascus cannonballus</name>
    <dbReference type="NCBI Taxonomy" id="155416"/>
    <lineage>
        <taxon>Eukaryota</taxon>
        <taxon>Fungi</taxon>
        <taxon>Dikarya</taxon>
        <taxon>Ascomycota</taxon>
        <taxon>Pezizomycotina</taxon>
        <taxon>Sordariomycetes</taxon>
        <taxon>Xylariomycetidae</taxon>
        <taxon>Xylariales</taxon>
        <taxon>Xylariales incertae sedis</taxon>
        <taxon>Monosporascus</taxon>
    </lineage>
</organism>
<dbReference type="PRINTS" id="PR00463">
    <property type="entry name" value="EP450I"/>
</dbReference>
<sequence>MESSLTLGGEFQAFVLMHARSESTAVEYVGPMPELLEKLHVPKEFRNMTEWSREQRMDDLRNRNGRFYVPSFPESYGNFAKDRYRHVTADGPAGQFGLGEEADLITLLPLFNVNNTHWVYRNYLINYSFEDKLKPRQASIVLTGRLSRRLLMEMHHENQDAGHAMAAEMWPATIALENGFKAVYVPHPIYMERLWPADILQAVFNAGPNAEVGGPLSGVINHEHNFEGSTWYYSNPFSPDIYHRWMGLATNGPGSDKWERKHGPRASHILKSPLPLKVYGSLATSSSGIAKDREDGVGDCSENRYLLMFKAVAMRVAMLAAVLASLETYLPSAVEVGYPSAAMSWLDFYAAELLHQDILSAVLTARNVAALFYLWLGYKLLQAAWNVSPLHPLCHVPGPRLSAATYLPEFYYEVILSGRNTNRIKKLHEIYGPIVRINPHEMHCNDAKFIDEIFAVGGRKRNKPEHQVRNSVISLSGFATADHDHHRLRRLPLAKYFSRGHISQLEPVIQKLVQKLCSKLLGESGKQGPLNVTMAYSCFTSDVISDFCYGQSFGFLDQDTWEPNFLAPLHAQLKTAYISKYFPIAYVVKASSWFLKYMPEDMALMFQTLMIDIPNQIKKVHANMDAGVIHDRPTVFETLLSSDLPPQEKTLDRLTDEAAALLGAGTETTAWALSVLTYHLLAKPKVLARLTQELREAVEDPQRLPPWTALEKLPYLGAVIYEGLRLSYGIASRTARTAPDEDLVYRGEWTPRGRHDPVPVQYVIPRGFGIGMSSPITHHDESLFADSWSFIPERWLDKKMQRRKELERALLSFSKGSRGCLGISLAFCELYLALTALTLRVFPHMCLFETTEEDVRAPPPPPFVGTSTAIDGKGTVMAGAGAARTETSTSRPPAASPLPSSFSSPFSFLVVVVAAAAACTFLRKALLMSAAEGAVAVGAPGTETGTRGDGNRDRGNRYSSSNSSSTGTGGDVDRGADPLANNALHKQDVVPGDDAMLVQDDVGLGELFLRGDDGGGLCGHFFAG</sequence>
<dbReference type="PROSITE" id="PS00086">
    <property type="entry name" value="CYTOCHROME_P450"/>
    <property type="match status" value="1"/>
</dbReference>
<dbReference type="Pfam" id="PF11885">
    <property type="entry name" value="DUF3405"/>
    <property type="match status" value="1"/>
</dbReference>
<evidence type="ECO:0000256" key="2">
    <source>
        <dbReference type="ARBA" id="ARBA00022617"/>
    </source>
</evidence>
<dbReference type="Proteomes" id="UP000294003">
    <property type="component" value="Unassembled WGS sequence"/>
</dbReference>
<evidence type="ECO:0000313" key="7">
    <source>
        <dbReference type="Proteomes" id="UP000294003"/>
    </source>
</evidence>
<feature type="region of interest" description="Disordered" evidence="5">
    <location>
        <begin position="938"/>
        <end position="979"/>
    </location>
</feature>
<dbReference type="SUPFAM" id="SSF48264">
    <property type="entry name" value="Cytochrome P450"/>
    <property type="match status" value="1"/>
</dbReference>
<feature type="compositionally biased region" description="Low complexity" evidence="5">
    <location>
        <begin position="957"/>
        <end position="966"/>
    </location>
</feature>
<proteinExistence type="predicted"/>
<comment type="cofactor">
    <cofactor evidence="1">
        <name>heme</name>
        <dbReference type="ChEBI" id="CHEBI:30413"/>
    </cofactor>
</comment>
<feature type="region of interest" description="Disordered" evidence="5">
    <location>
        <begin position="878"/>
        <end position="897"/>
    </location>
</feature>
<keyword evidence="2" id="KW-0349">Heme</keyword>
<keyword evidence="7" id="KW-1185">Reference proteome</keyword>
<evidence type="ECO:0000313" key="6">
    <source>
        <dbReference type="EMBL" id="RYO76930.1"/>
    </source>
</evidence>
<evidence type="ECO:0008006" key="8">
    <source>
        <dbReference type="Google" id="ProtNLM"/>
    </source>
</evidence>
<dbReference type="InterPro" id="IPR002401">
    <property type="entry name" value="Cyt_P450_E_grp-I"/>
</dbReference>
<comment type="caution">
    <text evidence="6">The sequence shown here is derived from an EMBL/GenBank/DDBJ whole genome shotgun (WGS) entry which is preliminary data.</text>
</comment>
<accession>A0ABY0GXK3</accession>
<evidence type="ECO:0000256" key="3">
    <source>
        <dbReference type="ARBA" id="ARBA00022723"/>
    </source>
</evidence>
<reference evidence="6 7" key="1">
    <citation type="submission" date="2018-06" db="EMBL/GenBank/DDBJ databases">
        <title>Complete Genomes of Monosporascus.</title>
        <authorList>
            <person name="Robinson A.J."/>
            <person name="Natvig D.O."/>
        </authorList>
    </citation>
    <scope>NUCLEOTIDE SEQUENCE [LARGE SCALE GENOMIC DNA]</scope>
    <source>
        <strain evidence="6 7">CBS 609.92</strain>
    </source>
</reference>
<evidence type="ECO:0000256" key="4">
    <source>
        <dbReference type="ARBA" id="ARBA00023004"/>
    </source>
</evidence>
<protein>
    <recommendedName>
        <fullName evidence="8">Trichodiene oxygenase</fullName>
    </recommendedName>
</protein>
<dbReference type="CDD" id="cd11062">
    <property type="entry name" value="CYP58-like"/>
    <property type="match status" value="1"/>
</dbReference>
<name>A0ABY0GXK3_9PEZI</name>
<keyword evidence="3" id="KW-0479">Metal-binding</keyword>
<dbReference type="Gene3D" id="1.10.630.10">
    <property type="entry name" value="Cytochrome P450"/>
    <property type="match status" value="1"/>
</dbReference>
<evidence type="ECO:0000256" key="5">
    <source>
        <dbReference type="SAM" id="MobiDB-lite"/>
    </source>
</evidence>
<dbReference type="InterPro" id="IPR001128">
    <property type="entry name" value="Cyt_P450"/>
</dbReference>
<dbReference type="EMBL" id="QJNS01000523">
    <property type="protein sequence ID" value="RYO76930.1"/>
    <property type="molecule type" value="Genomic_DNA"/>
</dbReference>
<dbReference type="InterPro" id="IPR036396">
    <property type="entry name" value="Cyt_P450_sf"/>
</dbReference>
<dbReference type="PANTHER" id="PTHR24305">
    <property type="entry name" value="CYTOCHROME P450"/>
    <property type="match status" value="1"/>
</dbReference>
<gene>
    <name evidence="6" type="ORF">DL762_009600</name>
</gene>
<dbReference type="PANTHER" id="PTHR24305:SF147">
    <property type="entry name" value="P450, PUTATIVE (EUROFUNG)-RELATED"/>
    <property type="match status" value="1"/>
</dbReference>
<dbReference type="InterPro" id="IPR050121">
    <property type="entry name" value="Cytochrome_P450_monoxygenase"/>
</dbReference>